<name>A0A9D0ZR24_9FIRM</name>
<sequence>MEAKLTRGETEINHIEYSMVIILCCVIFIIVSPFVYQIYYNMSVSAAKTSTTGTIDYVKALYTNGNLEKEIGLPFTIEFTKDSFIAYDNDKKITLQTTRKIELDGKKPESGTVTIDEDGKVIVKELDFGWRTCNKEKDGDITCE</sequence>
<evidence type="ECO:0000313" key="2">
    <source>
        <dbReference type="EMBL" id="HIQ90667.1"/>
    </source>
</evidence>
<protein>
    <submittedName>
        <fullName evidence="2">Uncharacterized protein</fullName>
    </submittedName>
</protein>
<accession>A0A9D0ZR24</accession>
<proteinExistence type="predicted"/>
<evidence type="ECO:0000313" key="3">
    <source>
        <dbReference type="Proteomes" id="UP000886786"/>
    </source>
</evidence>
<reference evidence="2" key="1">
    <citation type="submission" date="2020-10" db="EMBL/GenBank/DDBJ databases">
        <authorList>
            <person name="Gilroy R."/>
        </authorList>
    </citation>
    <scope>NUCLEOTIDE SEQUENCE</scope>
    <source>
        <strain evidence="2">CHK147-3167</strain>
    </source>
</reference>
<keyword evidence="1" id="KW-0812">Transmembrane</keyword>
<feature type="transmembrane region" description="Helical" evidence="1">
    <location>
        <begin position="20"/>
        <end position="40"/>
    </location>
</feature>
<gene>
    <name evidence="2" type="ORF">IAB27_03450</name>
</gene>
<dbReference type="AlphaFoldDB" id="A0A9D0ZR24"/>
<reference evidence="2" key="2">
    <citation type="journal article" date="2021" name="PeerJ">
        <title>Extensive microbial diversity within the chicken gut microbiome revealed by metagenomics and culture.</title>
        <authorList>
            <person name="Gilroy R."/>
            <person name="Ravi A."/>
            <person name="Getino M."/>
            <person name="Pursley I."/>
            <person name="Horton D.L."/>
            <person name="Alikhan N.F."/>
            <person name="Baker D."/>
            <person name="Gharbi K."/>
            <person name="Hall N."/>
            <person name="Watson M."/>
            <person name="Adriaenssens E.M."/>
            <person name="Foster-Nyarko E."/>
            <person name="Jarju S."/>
            <person name="Secka A."/>
            <person name="Antonio M."/>
            <person name="Oren A."/>
            <person name="Chaudhuri R.R."/>
            <person name="La Ragione R."/>
            <person name="Hildebrand F."/>
            <person name="Pallen M.J."/>
        </authorList>
    </citation>
    <scope>NUCLEOTIDE SEQUENCE</scope>
    <source>
        <strain evidence="2">CHK147-3167</strain>
    </source>
</reference>
<keyword evidence="1" id="KW-1133">Transmembrane helix</keyword>
<evidence type="ECO:0000256" key="1">
    <source>
        <dbReference type="SAM" id="Phobius"/>
    </source>
</evidence>
<dbReference type="EMBL" id="DVFV01000065">
    <property type="protein sequence ID" value="HIQ90667.1"/>
    <property type="molecule type" value="Genomic_DNA"/>
</dbReference>
<dbReference type="Proteomes" id="UP000886786">
    <property type="component" value="Unassembled WGS sequence"/>
</dbReference>
<comment type="caution">
    <text evidence="2">The sequence shown here is derived from an EMBL/GenBank/DDBJ whole genome shotgun (WGS) entry which is preliminary data.</text>
</comment>
<keyword evidence="1" id="KW-0472">Membrane</keyword>
<organism evidence="2 3">
    <name type="scientific">Candidatus Coprosoma intestinipullorum</name>
    <dbReference type="NCBI Taxonomy" id="2840752"/>
    <lineage>
        <taxon>Bacteria</taxon>
        <taxon>Bacillati</taxon>
        <taxon>Bacillota</taxon>
        <taxon>Bacillota incertae sedis</taxon>
        <taxon>Candidatus Coprosoma</taxon>
    </lineage>
</organism>